<feature type="transmembrane region" description="Helical" evidence="1">
    <location>
        <begin position="20"/>
        <end position="42"/>
    </location>
</feature>
<protein>
    <submittedName>
        <fullName evidence="2">Uncharacterized protein</fullName>
    </submittedName>
</protein>
<dbReference type="Proteomes" id="UP000265715">
    <property type="component" value="Unassembled WGS sequence"/>
</dbReference>
<evidence type="ECO:0000313" key="3">
    <source>
        <dbReference type="Proteomes" id="UP000265715"/>
    </source>
</evidence>
<accession>A0A399E6J4</accession>
<comment type="caution">
    <text evidence="2">The sequence shown here is derived from an EMBL/GenBank/DDBJ whole genome shotgun (WGS) entry which is preliminary data.</text>
</comment>
<organism evidence="2 3">
    <name type="scientific">Calidithermus terrae</name>
    <dbReference type="NCBI Taxonomy" id="1408545"/>
    <lineage>
        <taxon>Bacteria</taxon>
        <taxon>Thermotogati</taxon>
        <taxon>Deinococcota</taxon>
        <taxon>Deinococci</taxon>
        <taxon>Thermales</taxon>
        <taxon>Thermaceae</taxon>
        <taxon>Calidithermus</taxon>
    </lineage>
</organism>
<proteinExistence type="predicted"/>
<keyword evidence="1" id="KW-1133">Transmembrane helix</keyword>
<dbReference type="EMBL" id="QXDL01000252">
    <property type="protein sequence ID" value="RIH79123.1"/>
    <property type="molecule type" value="Genomic_DNA"/>
</dbReference>
<reference evidence="2 3" key="1">
    <citation type="submission" date="2018-08" db="EMBL/GenBank/DDBJ databases">
        <title>Meiothermus terrae DSM 26712 genome sequencing project.</title>
        <authorList>
            <person name="Da Costa M.S."/>
            <person name="Albuquerque L."/>
            <person name="Raposo P."/>
            <person name="Froufe H.J.C."/>
            <person name="Barroso C.S."/>
            <person name="Egas C."/>
        </authorList>
    </citation>
    <scope>NUCLEOTIDE SEQUENCE [LARGE SCALE GENOMIC DNA]</scope>
    <source>
        <strain evidence="2 3">DSM 26712</strain>
    </source>
</reference>
<name>A0A399E6J4_9DEIN</name>
<gene>
    <name evidence="2" type="ORF">Mterra_03620</name>
</gene>
<dbReference type="RefSeq" id="WP_170159739.1">
    <property type="nucleotide sequence ID" value="NZ_QXDL01000252.1"/>
</dbReference>
<keyword evidence="1" id="KW-0812">Transmembrane</keyword>
<sequence length="49" mass="5048">MNDISPPAPPARLARAVRNGLWNGAANLLMALVGVVTSVIVARSLSGYS</sequence>
<dbReference type="AlphaFoldDB" id="A0A399E6J4"/>
<keyword evidence="3" id="KW-1185">Reference proteome</keyword>
<evidence type="ECO:0000256" key="1">
    <source>
        <dbReference type="SAM" id="Phobius"/>
    </source>
</evidence>
<evidence type="ECO:0000313" key="2">
    <source>
        <dbReference type="EMBL" id="RIH79123.1"/>
    </source>
</evidence>
<keyword evidence="1" id="KW-0472">Membrane</keyword>